<sequence length="135" mass="15348">MESKLKHLEMIQGVINRLANNSFLLKGWGVTLAAAVVALDAGKGHVLMALLPILAFWILDAYFLWNEKLFRELYNDVRRKSESQIDFSMSIDAYKQTIKGPLRWMFSDTLFVFWGTLTAVLIVIVLATHHIPVAN</sequence>
<organism evidence="2 3">
    <name type="scientific">Alicyclobacillus fastidiosus</name>
    <dbReference type="NCBI Taxonomy" id="392011"/>
    <lineage>
        <taxon>Bacteria</taxon>
        <taxon>Bacillati</taxon>
        <taxon>Bacillota</taxon>
        <taxon>Bacilli</taxon>
        <taxon>Bacillales</taxon>
        <taxon>Alicyclobacillaceae</taxon>
        <taxon>Alicyclobacillus</taxon>
    </lineage>
</organism>
<dbReference type="RefSeq" id="WP_368781033.1">
    <property type="nucleotide sequence ID" value="NZ_CP162941.1"/>
</dbReference>
<gene>
    <name evidence="2" type="ORF">KKP3000_002548</name>
</gene>
<keyword evidence="1" id="KW-0812">Transmembrane</keyword>
<dbReference type="EMBL" id="JBDXSU010000032">
    <property type="protein sequence ID" value="MFB5192954.1"/>
    <property type="molecule type" value="Genomic_DNA"/>
</dbReference>
<comment type="caution">
    <text evidence="2">The sequence shown here is derived from an EMBL/GenBank/DDBJ whole genome shotgun (WGS) entry which is preliminary data.</text>
</comment>
<keyword evidence="3" id="KW-1185">Reference proteome</keyword>
<proteinExistence type="predicted"/>
<reference evidence="2 3" key="1">
    <citation type="journal article" date="2024" name="Int. J. Mol. Sci.">
        <title>Exploration of Alicyclobacillus spp. Genome in Search of Antibiotic Resistance.</title>
        <authorList>
            <person name="Bucka-Kolendo J."/>
            <person name="Kiousi D.E."/>
            <person name="Dekowska A."/>
            <person name="Mikolajczuk-Szczyrba A."/>
            <person name="Karadedos D.M."/>
            <person name="Michael P."/>
            <person name="Galanis A."/>
            <person name="Sokolowska B."/>
        </authorList>
    </citation>
    <scope>NUCLEOTIDE SEQUENCE [LARGE SCALE GENOMIC DNA]</scope>
    <source>
        <strain evidence="2 3">KKP 3000</strain>
    </source>
</reference>
<accession>A0ABV5AKZ3</accession>
<feature type="transmembrane region" description="Helical" evidence="1">
    <location>
        <begin position="45"/>
        <end position="65"/>
    </location>
</feature>
<evidence type="ECO:0000313" key="2">
    <source>
        <dbReference type="EMBL" id="MFB5192954.1"/>
    </source>
</evidence>
<feature type="transmembrane region" description="Helical" evidence="1">
    <location>
        <begin position="109"/>
        <end position="131"/>
    </location>
</feature>
<feature type="transmembrane region" description="Helical" evidence="1">
    <location>
        <begin position="21"/>
        <end position="39"/>
    </location>
</feature>
<name>A0ABV5AKZ3_9BACL</name>
<keyword evidence="1" id="KW-0472">Membrane</keyword>
<keyword evidence="1" id="KW-1133">Transmembrane helix</keyword>
<evidence type="ECO:0000313" key="3">
    <source>
        <dbReference type="Proteomes" id="UP001579974"/>
    </source>
</evidence>
<evidence type="ECO:0000256" key="1">
    <source>
        <dbReference type="SAM" id="Phobius"/>
    </source>
</evidence>
<protein>
    <submittedName>
        <fullName evidence="2">Uncharacterized protein</fullName>
    </submittedName>
</protein>
<dbReference type="Proteomes" id="UP001579974">
    <property type="component" value="Unassembled WGS sequence"/>
</dbReference>